<accession>A0A1W1I7Q8</accession>
<evidence type="ECO:0000313" key="3">
    <source>
        <dbReference type="EMBL" id="SLM49047.1"/>
    </source>
</evidence>
<feature type="compositionally biased region" description="Low complexity" evidence="1">
    <location>
        <begin position="1186"/>
        <end position="1202"/>
    </location>
</feature>
<evidence type="ECO:0000256" key="2">
    <source>
        <dbReference type="SAM" id="Phobius"/>
    </source>
</evidence>
<keyword evidence="4" id="KW-1185">Reference proteome</keyword>
<dbReference type="STRING" id="1325564.NSJP_2880"/>
<gene>
    <name evidence="3" type="ORF">NSJP_2880</name>
</gene>
<organism evidence="3 4">
    <name type="scientific">Nitrospira japonica</name>
    <dbReference type="NCBI Taxonomy" id="1325564"/>
    <lineage>
        <taxon>Bacteria</taxon>
        <taxon>Pseudomonadati</taxon>
        <taxon>Nitrospirota</taxon>
        <taxon>Nitrospiria</taxon>
        <taxon>Nitrospirales</taxon>
        <taxon>Nitrospiraceae</taxon>
        <taxon>Nitrospira</taxon>
    </lineage>
</organism>
<dbReference type="EMBL" id="LT828648">
    <property type="protein sequence ID" value="SLM49047.1"/>
    <property type="molecule type" value="Genomic_DNA"/>
</dbReference>
<evidence type="ECO:0000256" key="1">
    <source>
        <dbReference type="SAM" id="MobiDB-lite"/>
    </source>
</evidence>
<feature type="region of interest" description="Disordered" evidence="1">
    <location>
        <begin position="1068"/>
        <end position="1094"/>
    </location>
</feature>
<dbReference type="Proteomes" id="UP000192042">
    <property type="component" value="Chromosome I"/>
</dbReference>
<sequence>MTGARSTFRHPSVRTVGYVLLGFGLSLILFLLYLQTSHAFRHVIVPLTNALLQGDLEAENGSLTLPATLDVTGVSYREPEIGLVVNVGRLQFSLGALASLREGAVVLDDIRIDHGEIGLVVSPEPNGTPPDVASSTDNPFLRVVIRRGHMEACALFVKTHDQDFTVTDLDATVKDVGFKRNGTIDAQGELMLRRQANGNRWAGRVVVTGSLRQDAGGGRLQWDAVNELIVRDSPLNASGIAAGILSVDQRTTGSYDLVDAALQAESVFTVRLGENRLVDASATLRRTGAGRQAETDLGLRIQEVTEQALNLLVDEQQAIRLRAAHVGGYVDVHAVGARYAVRSVFAGEKLQVVFDEAVTPPLDIDLAQTGTFDSDSMNLALEIFDVHAADQYKVWLAGELTRTLTFRLGAGQAEQEDPEPGNAAQADWALRINDLSVADLRQWFGVFRWKGLDGLQEGRVGGFMTASGRRSGKAVDLALNLTVTDVVMAASDGVQLAPPVTFKHVGRGTLIEFTKLKISSFTTTASVLGERSTGMLKLSGMVDLASQGTELDLHGSLALNDLHAGALNPVLARWTTAGFNRGHFNGTAQASVTGAWIRWDMDLQGRQISLYLPNRVHPTHPADLVVKQMGRIDRTGQVLHIDKAVLHTFQQSRPVLTAVLDHPIQMALNRTGRTRPAARGDNPLATLGIEIHRLDVEDVRPRLEFLKLAVLDQIKTGFVDSRLTIRWWGEAEPLAVSGTFDFEGVTLDAGPLRIAKPLTLRNRIEATVKDSSFVELATWSLRTFDGAAAVADARLSGTADLSDGTMDLSMRFGAQDMPGLLLRLGLLDKLRLKSVTGGSVTADVRASSQGGEAPVSLRIGIRSRSLRFTPLPRHILTYDVDARGTVEVNGPRTAVELKPLVLTFRHAAKGAGSMSVWGRWPIAASESEATARLVTKQLDCGPLIDLYGVLPGRLAGPLPLNADLNVIMDRKSGAVTVNGQETIGPARVSRKDGGPVEATVRLGQDVTWHDRSVTVSKLTLASDRPNGTADHASARGYFNFGRVREAEFEGKIASLDGGWYGALLSKQDSASGAPTHSEGGAGATTSGPKPEAPFTHLDGVLSIGSVSYGGMTIGPGRLTVKGIEERIDLVVEPTGMADGKVEGSLALTGREGAGRFEWIGKGEALNIETLLKALEPGETARLTGIGSFQTSGTGTPSGTQQGDPAKGSLSFTVTGGQFTRIPLASFLAKETHVEEFNRMGFSEFRGDMRWETGNVFMDRIVATGSVSSLEGSGKLGSDGALDGLIFVKIGPSFRRNLKIPCMSAILLLPDGFAALPFAVRISGTAKAPVYRVDPSPWDQAKGTITDVAGKMKNLVMGCREGS</sequence>
<proteinExistence type="predicted"/>
<keyword evidence="2" id="KW-0472">Membrane</keyword>
<dbReference type="RefSeq" id="WP_080887348.1">
    <property type="nucleotide sequence ID" value="NZ_LT828648.1"/>
</dbReference>
<keyword evidence="2" id="KW-0812">Transmembrane</keyword>
<reference evidence="3 4" key="1">
    <citation type="submission" date="2017-03" db="EMBL/GenBank/DDBJ databases">
        <authorList>
            <person name="Afonso C.L."/>
            <person name="Miller P.J."/>
            <person name="Scott M.A."/>
            <person name="Spackman E."/>
            <person name="Goraichik I."/>
            <person name="Dimitrov K.M."/>
            <person name="Suarez D.L."/>
            <person name="Swayne D.E."/>
        </authorList>
    </citation>
    <scope>NUCLEOTIDE SEQUENCE [LARGE SCALE GENOMIC DNA]</scope>
    <source>
        <strain evidence="3">Genome sequencing of Nitrospira japonica strain NJ11</strain>
    </source>
</reference>
<feature type="transmembrane region" description="Helical" evidence="2">
    <location>
        <begin position="12"/>
        <end position="34"/>
    </location>
</feature>
<name>A0A1W1I7Q8_9BACT</name>
<keyword evidence="2" id="KW-1133">Transmembrane helix</keyword>
<protein>
    <recommendedName>
        <fullName evidence="5">AsmA-like C-terminal domain-containing protein</fullName>
    </recommendedName>
</protein>
<evidence type="ECO:0000313" key="4">
    <source>
        <dbReference type="Proteomes" id="UP000192042"/>
    </source>
</evidence>
<feature type="region of interest" description="Disordered" evidence="1">
    <location>
        <begin position="1186"/>
        <end position="1206"/>
    </location>
</feature>
<evidence type="ECO:0008006" key="5">
    <source>
        <dbReference type="Google" id="ProtNLM"/>
    </source>
</evidence>
<dbReference type="KEGG" id="nja:NSJP_2880"/>